<keyword evidence="5 6" id="KW-0472">Membrane</keyword>
<feature type="transmembrane region" description="Helical" evidence="6">
    <location>
        <begin position="437"/>
        <end position="455"/>
    </location>
</feature>
<reference evidence="7 8" key="1">
    <citation type="journal article" date="2018" name="Genome Announc.">
        <title>Complete genomes of two Megasphaera elsdenii strains, NCIMB 702410 and ATCC 25940.</title>
        <authorList>
            <person name="Hatmaker E.A."/>
            <person name="O'Dell K."/>
            <person name="Riley L.A."/>
            <person name="Klingeman D.M."/>
            <person name="Guss A.M."/>
        </authorList>
    </citation>
    <scope>NUCLEOTIDE SEQUENCE [LARGE SCALE GENOMIC DNA]</scope>
    <source>
        <strain evidence="7 8">NCIMB702410</strain>
    </source>
</reference>
<keyword evidence="4 6" id="KW-1133">Transmembrane helix</keyword>
<organism evidence="7 8">
    <name type="scientific">Megasphaera elsdenii</name>
    <dbReference type="NCBI Taxonomy" id="907"/>
    <lineage>
        <taxon>Bacteria</taxon>
        <taxon>Bacillati</taxon>
        <taxon>Bacillota</taxon>
        <taxon>Negativicutes</taxon>
        <taxon>Veillonellales</taxon>
        <taxon>Veillonellaceae</taxon>
        <taxon>Megasphaera</taxon>
    </lineage>
</organism>
<feature type="transmembrane region" description="Helical" evidence="6">
    <location>
        <begin position="357"/>
        <end position="375"/>
    </location>
</feature>
<keyword evidence="2" id="KW-0813">Transport</keyword>
<keyword evidence="3 6" id="KW-0812">Transmembrane</keyword>
<proteinExistence type="predicted"/>
<accession>A0A2S0M4R3</accession>
<evidence type="ECO:0000256" key="4">
    <source>
        <dbReference type="ARBA" id="ARBA00022989"/>
    </source>
</evidence>
<name>A0A2S0M4R3_MEGEL</name>
<evidence type="ECO:0000256" key="6">
    <source>
        <dbReference type="SAM" id="Phobius"/>
    </source>
</evidence>
<dbReference type="GeneID" id="97492175"/>
<feature type="transmembrane region" description="Helical" evidence="6">
    <location>
        <begin position="93"/>
        <end position="114"/>
    </location>
</feature>
<protein>
    <submittedName>
        <fullName evidence="7">Amino acid permease</fullName>
    </submittedName>
</protein>
<dbReference type="OrthoDB" id="9762947at2"/>
<feature type="transmembrane region" description="Helical" evidence="6">
    <location>
        <begin position="61"/>
        <end position="81"/>
    </location>
</feature>
<feature type="transmembrane region" description="Helical" evidence="6">
    <location>
        <begin position="27"/>
        <end position="55"/>
    </location>
</feature>
<dbReference type="Gene3D" id="1.20.1740.10">
    <property type="entry name" value="Amino acid/polyamine transporter I"/>
    <property type="match status" value="1"/>
</dbReference>
<dbReference type="Proteomes" id="UP000238358">
    <property type="component" value="Chromosome"/>
</dbReference>
<feature type="transmembrane region" description="Helical" evidence="6">
    <location>
        <begin position="155"/>
        <end position="173"/>
    </location>
</feature>
<sequence>MSKNIFRTKSINQFLSETKQDGGMNRVLGTFGLTMLGIGCIVGTGIFVLTGIAAANFSGPALVISFVIAALACGCAALCYSEFAAMIPVAGSAYTYGYVALGEFWAWVIGWDLILEYTLALSAVSIGWSGYFGNILTNLGLALPKEFITAPEEGGLINLPAMAIIWIITLINMKGITQSSLVNDIIVVIKLAVVGLFIALGVSHVDPANWTPFMPYGWSGVFTGASVIFFAYIGFDAVSTAAEEVKNPQKDLPRGIILSLVICTVLYIAVSAILTGMVPYLQFKTTAAPVAYALQLVGYHWGAAAVSVGAICGLTSVLLVMCLGQSRILFVMSRDGLLPRFFGHINQKTKTPVRSSLLVAVVSSILAGLVPIGVVAEMVNIGTLGAFIIVSASVIILRKKAPDRVRPFRCPLVPLIPILAILFCGVLVVMLPTITQIRFVVWLAIGLVIYFGYGYKHSIITKAQKGTLTAPVSAAAEEPAQAPALHEGAHSTIEH</sequence>
<dbReference type="RefSeq" id="WP_014016168.1">
    <property type="nucleotide sequence ID" value="NZ_AP031433.1"/>
</dbReference>
<evidence type="ECO:0000313" key="7">
    <source>
        <dbReference type="EMBL" id="AVO26449.1"/>
    </source>
</evidence>
<dbReference type="AlphaFoldDB" id="A0A2S0M4R3"/>
<evidence type="ECO:0000256" key="3">
    <source>
        <dbReference type="ARBA" id="ARBA00022692"/>
    </source>
</evidence>
<gene>
    <name evidence="7" type="ORF">C6Y28_01775</name>
</gene>
<evidence type="ECO:0000256" key="1">
    <source>
        <dbReference type="ARBA" id="ARBA00004141"/>
    </source>
</evidence>
<evidence type="ECO:0000313" key="8">
    <source>
        <dbReference type="Proteomes" id="UP000238358"/>
    </source>
</evidence>
<feature type="transmembrane region" description="Helical" evidence="6">
    <location>
        <begin position="381"/>
        <end position="398"/>
    </location>
</feature>
<comment type="subcellular location">
    <subcellularLocation>
        <location evidence="1">Membrane</location>
        <topology evidence="1">Multi-pass membrane protein</topology>
    </subcellularLocation>
</comment>
<dbReference type="PIRSF" id="PIRSF006060">
    <property type="entry name" value="AA_transporter"/>
    <property type="match status" value="1"/>
</dbReference>
<feature type="transmembrane region" description="Helical" evidence="6">
    <location>
        <begin position="216"/>
        <end position="235"/>
    </location>
</feature>
<feature type="transmembrane region" description="Helical" evidence="6">
    <location>
        <begin position="256"/>
        <end position="281"/>
    </location>
</feature>
<dbReference type="EMBL" id="CP027569">
    <property type="protein sequence ID" value="AVO26449.1"/>
    <property type="molecule type" value="Genomic_DNA"/>
</dbReference>
<feature type="transmembrane region" description="Helical" evidence="6">
    <location>
        <begin position="185"/>
        <end position="204"/>
    </location>
</feature>
<dbReference type="GO" id="GO:0016020">
    <property type="term" value="C:membrane"/>
    <property type="evidence" value="ECO:0007669"/>
    <property type="project" value="UniProtKB-SubCell"/>
</dbReference>
<dbReference type="InterPro" id="IPR002293">
    <property type="entry name" value="AA/rel_permease1"/>
</dbReference>
<feature type="transmembrane region" description="Helical" evidence="6">
    <location>
        <begin position="301"/>
        <end position="324"/>
    </location>
</feature>
<evidence type="ECO:0000256" key="5">
    <source>
        <dbReference type="ARBA" id="ARBA00023136"/>
    </source>
</evidence>
<dbReference type="Pfam" id="PF13520">
    <property type="entry name" value="AA_permease_2"/>
    <property type="match status" value="1"/>
</dbReference>
<dbReference type="PANTHER" id="PTHR43243">
    <property type="entry name" value="INNER MEMBRANE TRANSPORTER YGJI-RELATED"/>
    <property type="match status" value="1"/>
</dbReference>
<evidence type="ECO:0000256" key="2">
    <source>
        <dbReference type="ARBA" id="ARBA00022448"/>
    </source>
</evidence>
<dbReference type="PANTHER" id="PTHR43243:SF4">
    <property type="entry name" value="CATIONIC AMINO ACID TRANSPORTER 4"/>
    <property type="match status" value="1"/>
</dbReference>
<dbReference type="GO" id="GO:0015171">
    <property type="term" value="F:amino acid transmembrane transporter activity"/>
    <property type="evidence" value="ECO:0007669"/>
    <property type="project" value="TreeGrafter"/>
</dbReference>
<feature type="transmembrane region" description="Helical" evidence="6">
    <location>
        <begin position="410"/>
        <end position="431"/>
    </location>
</feature>